<feature type="compositionally biased region" description="Low complexity" evidence="5">
    <location>
        <begin position="2145"/>
        <end position="2157"/>
    </location>
</feature>
<feature type="compositionally biased region" description="Basic and acidic residues" evidence="5">
    <location>
        <begin position="437"/>
        <end position="451"/>
    </location>
</feature>
<keyword evidence="2" id="KW-0597">Phosphoprotein</keyword>
<feature type="region of interest" description="Disordered" evidence="5">
    <location>
        <begin position="1122"/>
        <end position="1143"/>
    </location>
</feature>
<organism evidence="6 7">
    <name type="scientific">Chanos chanos</name>
    <name type="common">Milkfish</name>
    <name type="synonym">Mugil chanos</name>
    <dbReference type="NCBI Taxonomy" id="29144"/>
    <lineage>
        <taxon>Eukaryota</taxon>
        <taxon>Metazoa</taxon>
        <taxon>Chordata</taxon>
        <taxon>Craniata</taxon>
        <taxon>Vertebrata</taxon>
        <taxon>Euteleostomi</taxon>
        <taxon>Actinopterygii</taxon>
        <taxon>Neopterygii</taxon>
        <taxon>Teleostei</taxon>
        <taxon>Ostariophysi</taxon>
        <taxon>Gonorynchiformes</taxon>
        <taxon>Chanidae</taxon>
        <taxon>Chanos</taxon>
    </lineage>
</organism>
<name>A0A6J2WIJ3_CHACN</name>
<dbReference type="RefSeq" id="XP_030643517.1">
    <property type="nucleotide sequence ID" value="XM_030787657.1"/>
</dbReference>
<keyword evidence="6" id="KW-1185">Reference proteome</keyword>
<feature type="compositionally biased region" description="Basic and acidic residues" evidence="5">
    <location>
        <begin position="1360"/>
        <end position="1373"/>
    </location>
</feature>
<feature type="compositionally biased region" description="Basic and acidic residues" evidence="5">
    <location>
        <begin position="472"/>
        <end position="481"/>
    </location>
</feature>
<dbReference type="CTD" id="9472"/>
<keyword evidence="3" id="KW-0677">Repeat</keyword>
<feature type="region of interest" description="Disordered" evidence="5">
    <location>
        <begin position="609"/>
        <end position="628"/>
    </location>
</feature>
<feature type="region of interest" description="Disordered" evidence="5">
    <location>
        <begin position="1765"/>
        <end position="1801"/>
    </location>
</feature>
<dbReference type="GO" id="GO:0051018">
    <property type="term" value="F:protein kinase A binding"/>
    <property type="evidence" value="ECO:0007669"/>
    <property type="project" value="TreeGrafter"/>
</dbReference>
<evidence type="ECO:0000256" key="1">
    <source>
        <dbReference type="ARBA" id="ARBA00004308"/>
    </source>
</evidence>
<feature type="compositionally biased region" description="Low complexity" evidence="5">
    <location>
        <begin position="1765"/>
        <end position="1784"/>
    </location>
</feature>
<evidence type="ECO:0000256" key="4">
    <source>
        <dbReference type="ARBA" id="ARBA00023136"/>
    </source>
</evidence>
<feature type="compositionally biased region" description="Low complexity" evidence="5">
    <location>
        <begin position="1498"/>
        <end position="1510"/>
    </location>
</feature>
<evidence type="ECO:0000256" key="3">
    <source>
        <dbReference type="ARBA" id="ARBA00022737"/>
    </source>
</evidence>
<accession>A0A6J2WIJ3</accession>
<dbReference type="InParanoid" id="A0A6J2WIJ3"/>
<keyword evidence="4" id="KW-0472">Membrane</keyword>
<dbReference type="GO" id="GO:0016529">
    <property type="term" value="C:sarcoplasmic reticulum"/>
    <property type="evidence" value="ECO:0007669"/>
    <property type="project" value="TreeGrafter"/>
</dbReference>
<feature type="compositionally biased region" description="Polar residues" evidence="5">
    <location>
        <begin position="454"/>
        <end position="464"/>
    </location>
</feature>
<dbReference type="GO" id="GO:0048471">
    <property type="term" value="C:perinuclear region of cytoplasm"/>
    <property type="evidence" value="ECO:0007669"/>
    <property type="project" value="TreeGrafter"/>
</dbReference>
<evidence type="ECO:0000313" key="6">
    <source>
        <dbReference type="Proteomes" id="UP000504632"/>
    </source>
</evidence>
<feature type="compositionally biased region" description="Basic and acidic residues" evidence="5">
    <location>
        <begin position="2112"/>
        <end position="2131"/>
    </location>
</feature>
<dbReference type="OrthoDB" id="10041151at2759"/>
<feature type="compositionally biased region" description="Low complexity" evidence="5">
    <location>
        <begin position="1480"/>
        <end position="1489"/>
    </location>
</feature>
<feature type="region of interest" description="Disordered" evidence="5">
    <location>
        <begin position="26"/>
        <end position="61"/>
    </location>
</feature>
<sequence>MNVVVSPAASEAASPMITSVTPILEHCPKDEEPSPCGSSMNGDEVVQDQDLRRRNQKPPPLHTGADWKVVLHLPEIETWLRATTERVRDLTQSVHQDSLNKHVDVHLVQLKDICEDISDHVEQIHALLETEFSLKLLSYSVNIIVDIRTVQVLWHQLRVSVLVLKERLLQGLQDSNGNYTRQTDILQAFSQDHDQARLDALTEVDDSGQLTIKCSQDYFSLDCGITAFELSDYSPSEDLEDKGTGQEPRCLYPELEKDFPELLKSVDLLTTAAGRLSPKPSQGSSPTEEPGPSGQKPTDSSIQPAEETSLPAPAMQSESSVSKRPLQGCYSTDASPTQPSLPKKPMYQDGDAEPHLCRSAKPSNLQYQADISRSTPSLLDPPDRSKFWLELDSVYPGNGSQSYENLHATNLRNRQHSATFQRPPVPGGASAPFQRSNSERCPKNNASKDVEPEAQQSNSDSESPLLSPAEDSSDRDPRDDSSSPEGPSPAPPSLWITPHVGNNVPQTTSLKEEHWYGSDEFLALPAQLRKTEMLALKLESLAKALPQRPLQEPIQDVDDWELTEANPDWESNPNLLPLHPCKKSYLMGRFSPTSSSDIAPSLDESIESGPLSDLLSEDEAGWSRPQSRKGDKTAVVLSKASRMAEQYTPLIQKLLEDIQHQENYQEVWGKIEGFVSKLDEFIGWLRQALECTENWTPPRAEMDCLKLYLETHLSFKLNVDSHCSLKDAVLEEGRQLLEVIISHKSGLRDMLQMIAHQWQELQRQIRRQHSWMLRTLDIIKAQILATESSPVPRVDRASPEVEVQQSHREAQKDALHQMCLKLRTAQHWTSISRNTDFTHMTKSNSLSEFESDYQELWDWLMDMESIVTDSHELMMSEEQQQHLFKGNSVEMAIWLPKKTQLLGWAESLKRSGSELPVDFDERVSALKHKWDQLQKTLAEHLDNRASSQNPRSLLSPNTNGMLGQLERRIKELKSWLRDTELFIFNLSLQPDAEHDPHSHPQDQVDSHGAKRLQQFRALCIEVRGRRKGMASVLRLCQRLLESEQMCSETERQTLQLLQVNLERRWEAIVMQLLQWQNRLKRSLGQDQVQGNFIEPSLMDLRGPAEDSWEWDEMDMTIVNVESQESDDKPDCESKLHLDSPTDTSDVMEMCPNATQHRLPLNNPCQVYQVYNLHSVEMYHQPQYDTHNFSSAKAKGKLPLLKSLSKDSSFSSIESLPDILAGLVSGKQSLGSELARRSESESGIVSEGDTETTANSETCLLYQGDEPRVSVNLTPPTRADSPCVDQVCDEHIDRVLERANKCAQCEDSNSLTIVSGKDQRCRVVRRKREEGGENKRKHRKESVQILINGCGLGPDSEDEGRDSAAPDEEKLGTEGKIRKELTHLSQGSSLDSLCTAGDLFPSSKETLHRSTSLESWLAPCKNSDDAGSQGSLRDLGLATESTGELSRRTLELLKRLENIQTPLSLKMTRSISDVTLQSSSLRLPGRSPLSAGATSSVNESSAASLTELSSTDDFSAGSEDMAAQKNRSARDSNASFRKHCHGQQMTEEADANVSMVVNVSCNSACTDDEDDADLLSSSTLTLTEEELGIKDDEDSSITSEEEYIEGSFALGLDYMKSEFQRWIKPRSQGREKNEADLGDELQCGTLSRDILSPMESTNDRQFLSRSVLKLLESNSNTKNESLKQQDMDSNRRDATRSYISRFVDDMENGNVDNAPIKGKDEDDELLREEGSLFTKTGESFKDCYASGNQVKGDARGMVAVTSSASGELLSSQSKESSLESQLKGELPCHSSRRASPSLSPMEECSGSLHGILGASHGSHGQEQLVSFLNDVQEHQGEGSPDCCTHPAFPSEEEKNEDVHSFVMEIIDMASVALKTKEGQTDKVQESSSPTPTAQIREKVLEHSHRPIHLRKGDFYNYLSLSSHDSDCGEVTTCVEDKSSTPLLSSTPDIRDEEPLFEACTEEVYLGPPLCYSMTFSKRPGRCSTKRTDSSCPQNQILPLACNEYQKAHGISPGSIARSQPECRNEPPYLNPLPCETSIDTVECFADTKMLESNISPVMTKIRASCSGTNPLKEGGSLYINPKINCPPIRKSDRDERGPASQWMKQKNVRKGRNSPEETKSTHKQLPRSERSWMKVGCGAQGSVPLSDSSSAVRSGNSSGPQVRMTTESDPTHPLPSTSEPQHAHPMPDP</sequence>
<dbReference type="Proteomes" id="UP000504632">
    <property type="component" value="Chromosome 1"/>
</dbReference>
<feature type="region of interest" description="Disordered" evidence="5">
    <location>
        <begin position="2081"/>
        <end position="2188"/>
    </location>
</feature>
<evidence type="ECO:0000256" key="2">
    <source>
        <dbReference type="ARBA" id="ARBA00022553"/>
    </source>
</evidence>
<feature type="compositionally biased region" description="Polar residues" evidence="5">
    <location>
        <begin position="2158"/>
        <end position="2179"/>
    </location>
</feature>
<dbReference type="Gene3D" id="1.20.58.60">
    <property type="match status" value="2"/>
</dbReference>
<dbReference type="GO" id="GO:0044325">
    <property type="term" value="F:transmembrane transporter binding"/>
    <property type="evidence" value="ECO:0007669"/>
    <property type="project" value="TreeGrafter"/>
</dbReference>
<dbReference type="PANTHER" id="PTHR14514">
    <property type="entry name" value="PKA ANCHORING PROTEIN"/>
    <property type="match status" value="1"/>
</dbReference>
<evidence type="ECO:0000313" key="7">
    <source>
        <dbReference type="RefSeq" id="XP_030643517.1"/>
    </source>
</evidence>
<dbReference type="CDD" id="cd00176">
    <property type="entry name" value="SPEC"/>
    <property type="match status" value="1"/>
</dbReference>
<dbReference type="InterPro" id="IPR018159">
    <property type="entry name" value="Spectrin/alpha-actinin"/>
</dbReference>
<dbReference type="PANTHER" id="PTHR14514:SF2">
    <property type="entry name" value="A-KINASE ANCHOR PROTEIN 6"/>
    <property type="match status" value="1"/>
</dbReference>
<feature type="region of interest" description="Disordered" evidence="5">
    <location>
        <begin position="274"/>
        <end position="506"/>
    </location>
</feature>
<feature type="compositionally biased region" description="Basic and acidic residues" evidence="5">
    <location>
        <begin position="1125"/>
        <end position="1139"/>
    </location>
</feature>
<proteinExistence type="predicted"/>
<evidence type="ECO:0000256" key="5">
    <source>
        <dbReference type="SAM" id="MobiDB-lite"/>
    </source>
</evidence>
<protein>
    <submittedName>
        <fullName evidence="7">A-kinase anchor protein 6</fullName>
    </submittedName>
</protein>
<comment type="subcellular location">
    <subcellularLocation>
        <location evidence="1">Endomembrane system</location>
    </subcellularLocation>
</comment>
<gene>
    <name evidence="7" type="primary">akap6</name>
</gene>
<dbReference type="GeneID" id="115823594"/>
<feature type="region of interest" description="Disordered" evidence="5">
    <location>
        <begin position="1480"/>
        <end position="1542"/>
    </location>
</feature>
<feature type="region of interest" description="Disordered" evidence="5">
    <location>
        <begin position="1347"/>
        <end position="1373"/>
    </location>
</feature>
<feature type="compositionally biased region" description="Polar residues" evidence="5">
    <location>
        <begin position="361"/>
        <end position="377"/>
    </location>
</feature>
<feature type="compositionally biased region" description="Polar residues" evidence="5">
    <location>
        <begin position="398"/>
        <end position="420"/>
    </location>
</feature>
<dbReference type="SUPFAM" id="SSF46966">
    <property type="entry name" value="Spectrin repeat"/>
    <property type="match status" value="2"/>
</dbReference>
<reference evidence="7" key="1">
    <citation type="submission" date="2025-08" db="UniProtKB">
        <authorList>
            <consortium name="RefSeq"/>
        </authorList>
    </citation>
    <scope>IDENTIFICATION</scope>
</reference>
<feature type="compositionally biased region" description="Polar residues" evidence="5">
    <location>
        <begin position="329"/>
        <end position="340"/>
    </location>
</feature>